<gene>
    <name evidence="4" type="ordered locus">Aave_1592</name>
</gene>
<dbReference type="HOGENOM" id="CLU_480323_0_0_4"/>
<feature type="chain" id="PRO_5002638494" description="IPTL-CTERM protein sorting domain-containing protein" evidence="2">
    <location>
        <begin position="36"/>
        <end position="570"/>
    </location>
</feature>
<dbReference type="EMBL" id="CP000512">
    <property type="protein sequence ID" value="ABM32179.1"/>
    <property type="molecule type" value="Genomic_DNA"/>
</dbReference>
<protein>
    <recommendedName>
        <fullName evidence="3">IPTL-CTERM protein sorting domain-containing protein</fullName>
    </recommendedName>
</protein>
<dbReference type="InterPro" id="IPR026442">
    <property type="entry name" value="IPTL_CTERM"/>
</dbReference>
<feature type="domain" description="IPTL-CTERM protein sorting" evidence="3">
    <location>
        <begin position="541"/>
        <end position="568"/>
    </location>
</feature>
<reference evidence="4 5" key="1">
    <citation type="submission" date="2006-12" db="EMBL/GenBank/DDBJ databases">
        <title>Complete sequence of Acidovorax avenae subsp. citrulli AAC00-1.</title>
        <authorList>
            <consortium name="US DOE Joint Genome Institute"/>
            <person name="Copeland A."/>
            <person name="Lucas S."/>
            <person name="Lapidus A."/>
            <person name="Barry K."/>
            <person name="Detter J.C."/>
            <person name="Glavina del Rio T."/>
            <person name="Dalin E."/>
            <person name="Tice H."/>
            <person name="Pitluck S."/>
            <person name="Kiss H."/>
            <person name="Brettin T."/>
            <person name="Bruce D."/>
            <person name="Han C."/>
            <person name="Tapia R."/>
            <person name="Gilna P."/>
            <person name="Schmutz J."/>
            <person name="Larimer F."/>
            <person name="Land M."/>
            <person name="Hauser L."/>
            <person name="Kyrpides N."/>
            <person name="Kim E."/>
            <person name="Stahl D."/>
            <person name="Richardson P."/>
        </authorList>
    </citation>
    <scope>NUCLEOTIDE SEQUENCE [LARGE SCALE GENOMIC DNA]</scope>
    <source>
        <strain evidence="4 5">AAC00-1</strain>
    </source>
</reference>
<dbReference type="STRING" id="397945.Aave_1592"/>
<feature type="signal peptide" evidence="2">
    <location>
        <begin position="1"/>
        <end position="35"/>
    </location>
</feature>
<accession>A1TMJ1</accession>
<evidence type="ECO:0000256" key="1">
    <source>
        <dbReference type="SAM" id="MobiDB-lite"/>
    </source>
</evidence>
<keyword evidence="2" id="KW-0732">Signal</keyword>
<dbReference type="Pfam" id="PF17963">
    <property type="entry name" value="Big_9"/>
    <property type="match status" value="2"/>
</dbReference>
<evidence type="ECO:0000313" key="5">
    <source>
        <dbReference type="Proteomes" id="UP000002596"/>
    </source>
</evidence>
<dbReference type="eggNOG" id="COG3210">
    <property type="taxonomic scope" value="Bacteria"/>
</dbReference>
<dbReference type="eggNOG" id="COG2374">
    <property type="taxonomic scope" value="Bacteria"/>
</dbReference>
<name>A1TMJ1_PARC0</name>
<dbReference type="NCBIfam" id="TIGR04174">
    <property type="entry name" value="IPTL_CTERM"/>
    <property type="match status" value="1"/>
</dbReference>
<evidence type="ECO:0000256" key="2">
    <source>
        <dbReference type="SAM" id="SignalP"/>
    </source>
</evidence>
<organism evidence="4 5">
    <name type="scientific">Paracidovorax citrulli (strain AAC00-1)</name>
    <name type="common">Acidovorax citrulli</name>
    <dbReference type="NCBI Taxonomy" id="397945"/>
    <lineage>
        <taxon>Bacteria</taxon>
        <taxon>Pseudomonadati</taxon>
        <taxon>Pseudomonadota</taxon>
        <taxon>Betaproteobacteria</taxon>
        <taxon>Burkholderiales</taxon>
        <taxon>Comamonadaceae</taxon>
        <taxon>Paracidovorax</taxon>
    </lineage>
</organism>
<dbReference type="Gene3D" id="2.60.40.2700">
    <property type="match status" value="1"/>
</dbReference>
<dbReference type="OrthoDB" id="6383879at2"/>
<dbReference type="AlphaFoldDB" id="A1TMJ1"/>
<dbReference type="Gene3D" id="2.60.40.3440">
    <property type="match status" value="1"/>
</dbReference>
<sequence>MDQRSSCPRSFRPSWKLALAAVSASAALWSPAVSAQTLGMYLSAPGQQDTTRTGATVERFQSAGPIGASGNWAIGNYTATSGNRAAASQYGGAGGTGQFLSVGSGTISVTLTGNRQYVGFWWSAGDATNIIRFYDTDNNLLAEFTTASLVTLLQGPGNITALDGQQYAKAAYFGNPNPNFAGMNDREPYGYVNLLLQGTSVRFGRIEIRGANFELDNIAIADPVPVDTSWVDYGSQPVALPPGAVGASNDASATRVDTPVSGNAAANDTAPAGSRWTKISDPAHGSAVMNDDGTYTYTPAPGFTGVDAFDYTVCKPAPDTDQCANATVRITVGLDAVDDRASTTPNTPVSASVPNNDLFPQGATFNVSSSPTRGTVTMDPATGAYTYTPNANVTGTDTFQYRLCLPAPDATQCDTATVTITVDPNTAPVASAVTIGGAPQQGVPLTGTYTYGDAQNDAESVSTFRWVRSASGTSPAGGFTVGTAATYTPTASDAGQFLFFCVTPQAQTGTTPGTEVCTAASATAGGPAAPVAEPPAPPAPASIPTLSEWGMLLMSSLLALFAIATIRRRG</sequence>
<evidence type="ECO:0000313" key="4">
    <source>
        <dbReference type="EMBL" id="ABM32179.1"/>
    </source>
</evidence>
<dbReference type="Pfam" id="PF18203">
    <property type="entry name" value="IPTL-CTERM"/>
    <property type="match status" value="1"/>
</dbReference>
<dbReference type="KEGG" id="aav:Aave_1592"/>
<feature type="region of interest" description="Disordered" evidence="1">
    <location>
        <begin position="242"/>
        <end position="278"/>
    </location>
</feature>
<proteinExistence type="predicted"/>
<dbReference type="Proteomes" id="UP000002596">
    <property type="component" value="Chromosome"/>
</dbReference>
<evidence type="ECO:0000259" key="3">
    <source>
        <dbReference type="Pfam" id="PF18203"/>
    </source>
</evidence>